<evidence type="ECO:0000256" key="2">
    <source>
        <dbReference type="ARBA" id="ARBA00022540"/>
    </source>
</evidence>
<evidence type="ECO:0000313" key="7">
    <source>
        <dbReference type="Proteomes" id="UP000187013"/>
    </source>
</evidence>
<dbReference type="AlphaFoldDB" id="A0A1Q3A8U8"/>
<sequence length="282" mass="30826">MSWDEDVIGGSATNGDDAVLMESWEDGLDDEPVLDSWDKEEGQEKKPQASSGDSKKSTADSSAASNKKKNGNKKEKESSDTPKLAIDELDPKTRQELMKKAELESDLKNASDLLGDLDVAGEHPRAQATKKKEEEELFAKLATPLTKNTPIGDHPLIQQAETKKDYQDLRKSLASAITPLNERSSLNYSSSLAIDLIRDISKPMSIESIRQTVATLNILIKDKERQERQARLAKVKGGTATGGAGKKKAKAKTNLGGSFKKDQEFDIGGDLDLGDFNDDDFM</sequence>
<comment type="subcellular location">
    <subcellularLocation>
        <location evidence="4">Cytoplasm</location>
    </subcellularLocation>
</comment>
<dbReference type="InterPro" id="IPR013906">
    <property type="entry name" value="eIF3j"/>
</dbReference>
<dbReference type="PANTHER" id="PTHR21681">
    <property type="entry name" value="EUKARYOTIC TRANSLATION INITIATION FACTOR 3 SUBUNIT J"/>
    <property type="match status" value="1"/>
</dbReference>
<keyword evidence="1 4" id="KW-0963">Cytoplasm</keyword>
<keyword evidence="3 4" id="KW-0648">Protein biosynthesis</keyword>
<feature type="compositionally biased region" description="Basic and acidic residues" evidence="5">
    <location>
        <begin position="72"/>
        <end position="106"/>
    </location>
</feature>
<name>A0A1Q3A8U8_ZYGRO</name>
<reference evidence="6 7" key="1">
    <citation type="submission" date="2016-08" db="EMBL/GenBank/DDBJ databases">
        <title>Draft genome sequence of allopolyploid Zygosaccharomyces rouxii.</title>
        <authorList>
            <person name="Watanabe J."/>
            <person name="Uehara K."/>
            <person name="Mogi Y."/>
            <person name="Tsukioka Y."/>
        </authorList>
    </citation>
    <scope>NUCLEOTIDE SEQUENCE [LARGE SCALE GENOMIC DNA]</scope>
    <source>
        <strain evidence="6 7">NBRC 110957</strain>
    </source>
</reference>
<evidence type="ECO:0000256" key="1">
    <source>
        <dbReference type="ARBA" id="ARBA00022490"/>
    </source>
</evidence>
<dbReference type="GO" id="GO:0003743">
    <property type="term" value="F:translation initiation factor activity"/>
    <property type="evidence" value="ECO:0007669"/>
    <property type="project" value="UniProtKB-UniRule"/>
</dbReference>
<dbReference type="OrthoDB" id="20381at2759"/>
<dbReference type="GO" id="GO:0016282">
    <property type="term" value="C:eukaryotic 43S preinitiation complex"/>
    <property type="evidence" value="ECO:0007669"/>
    <property type="project" value="UniProtKB-UniRule"/>
</dbReference>
<organism evidence="6 7">
    <name type="scientific">Zygosaccharomyces rouxii</name>
    <dbReference type="NCBI Taxonomy" id="4956"/>
    <lineage>
        <taxon>Eukaryota</taxon>
        <taxon>Fungi</taxon>
        <taxon>Dikarya</taxon>
        <taxon>Ascomycota</taxon>
        <taxon>Saccharomycotina</taxon>
        <taxon>Saccharomycetes</taxon>
        <taxon>Saccharomycetales</taxon>
        <taxon>Saccharomycetaceae</taxon>
        <taxon>Zygosaccharomyces</taxon>
    </lineage>
</organism>
<dbReference type="InterPro" id="IPR023194">
    <property type="entry name" value="eIF3-like_dom_sf"/>
</dbReference>
<feature type="compositionally biased region" description="Acidic residues" evidence="5">
    <location>
        <begin position="23"/>
        <end position="33"/>
    </location>
</feature>
<evidence type="ECO:0000256" key="3">
    <source>
        <dbReference type="ARBA" id="ARBA00022917"/>
    </source>
</evidence>
<evidence type="ECO:0000256" key="4">
    <source>
        <dbReference type="HAMAP-Rule" id="MF_03009"/>
    </source>
</evidence>
<evidence type="ECO:0000313" key="6">
    <source>
        <dbReference type="EMBL" id="GAV52117.1"/>
    </source>
</evidence>
<feature type="compositionally biased region" description="Basic and acidic residues" evidence="5">
    <location>
        <begin position="36"/>
        <end position="58"/>
    </location>
</feature>
<dbReference type="PANTHER" id="PTHR21681:SF0">
    <property type="entry name" value="EUKARYOTIC TRANSLATION INITIATION FACTOR 3 SUBUNIT J"/>
    <property type="match status" value="1"/>
</dbReference>
<feature type="region of interest" description="Disordered" evidence="5">
    <location>
        <begin position="233"/>
        <end position="255"/>
    </location>
</feature>
<evidence type="ECO:0000256" key="5">
    <source>
        <dbReference type="SAM" id="MobiDB-lite"/>
    </source>
</evidence>
<dbReference type="Pfam" id="PF08597">
    <property type="entry name" value="eIF3_subunit"/>
    <property type="match status" value="1"/>
</dbReference>
<gene>
    <name evidence="4" type="primary">HCR1</name>
    <name evidence="6" type="ORF">ZYGR_0AG01080</name>
</gene>
<dbReference type="HAMAP" id="MF_03009">
    <property type="entry name" value="eIF3j"/>
    <property type="match status" value="1"/>
</dbReference>
<dbReference type="GO" id="GO:0033290">
    <property type="term" value="C:eukaryotic 48S preinitiation complex"/>
    <property type="evidence" value="ECO:0007669"/>
    <property type="project" value="UniProtKB-UniRule"/>
</dbReference>
<comment type="subunit">
    <text evidence="4">Component of the eukaryotic translation initiation factor 3 (eIF-3) complex.</text>
</comment>
<proteinExistence type="inferred from homology"/>
<dbReference type="EMBL" id="BDGX01000033">
    <property type="protein sequence ID" value="GAV52117.1"/>
    <property type="molecule type" value="Genomic_DNA"/>
</dbReference>
<keyword evidence="2 4" id="KW-0396">Initiation factor</keyword>
<dbReference type="Gene3D" id="1.10.246.60">
    <property type="entry name" value="Eukaryotic translation initiation factor 3 like domains"/>
    <property type="match status" value="1"/>
</dbReference>
<accession>A0A1Q3A8U8</accession>
<dbReference type="GO" id="GO:0005852">
    <property type="term" value="C:eukaryotic translation initiation factor 3 complex"/>
    <property type="evidence" value="ECO:0007669"/>
    <property type="project" value="UniProtKB-UniRule"/>
</dbReference>
<protein>
    <recommendedName>
        <fullName evidence="4">Eukaryotic translation initiation factor 3 subunit J</fullName>
        <shortName evidence="4">eIF3j</shortName>
    </recommendedName>
    <alternativeName>
        <fullName evidence="4">Eukaryotic translation initiation factor 3 30 kDa subunit homolog</fullName>
        <shortName evidence="4">eIF-3 30 kDa subunit homolog</shortName>
    </alternativeName>
</protein>
<comment type="caution">
    <text evidence="6">The sequence shown here is derived from an EMBL/GenBank/DDBJ whole genome shotgun (WGS) entry which is preliminary data.</text>
</comment>
<dbReference type="Proteomes" id="UP000187013">
    <property type="component" value="Unassembled WGS sequence"/>
</dbReference>
<comment type="similarity">
    <text evidence="4">Belongs to the eIF-3 subunit J family.</text>
</comment>
<feature type="region of interest" description="Disordered" evidence="5">
    <location>
        <begin position="1"/>
        <end position="106"/>
    </location>
</feature>
<dbReference type="GO" id="GO:0001732">
    <property type="term" value="P:formation of cytoplasmic translation initiation complex"/>
    <property type="evidence" value="ECO:0007669"/>
    <property type="project" value="UniProtKB-UniRule"/>
</dbReference>
<comment type="function">
    <text evidence="4">Component of the eukaryotic translation initiation factor 3 (eIF-3) complex, which is involved in protein synthesis of a specialized repertoire of mRNAs and, together with other initiation factors, stimulates binding of mRNA and methionyl-tRNAi to the 40S ribosome. The eIF-3 complex specifically targets and initiates translation of a subset of mRNAs involved in cell proliferation.</text>
</comment>